<dbReference type="EMBL" id="CP024899">
    <property type="protein sequence ID" value="ATX65051.1"/>
    <property type="molecule type" value="Genomic_DNA"/>
</dbReference>
<accession>A0A2K8K6H8</accession>
<proteinExistence type="predicted"/>
<dbReference type="STRING" id="441209.GCA_001870665_00469"/>
<gene>
    <name evidence="1" type="ORF">BG454_03740</name>
</gene>
<dbReference type="RefSeq" id="WP_071479633.1">
    <property type="nucleotide sequence ID" value="NZ_SODJ01000004.1"/>
</dbReference>
<dbReference type="AlphaFoldDB" id="A0A2K8K6H8"/>
<sequence length="242" mass="28006">MYGFRTLSDDDPILDSSPVQRILTFLKDQFDQNPKGIPLTKSGAFRRVMVAEAITAINFPDWTAQEIYHGFGKIRIADEHHFEPLWRMHQLLRDMRLARTYLGHLRMTKAGKELFSGRFRAFDAVTQAVLFEAHEFRSERQYHRLMGGWDIWLNVIDIEAQGGITGRALTEAFYGPVDPTLLYDPKVGGLYSGVLKPLVWTGLLREDMPDGRKIGDRIYTVTPLWKRYLELDQKPPRLRVVK</sequence>
<dbReference type="KEGG" id="rbg:BG454_03740"/>
<organism evidence="1 2">
    <name type="scientific">Roseinatronobacter bogoriensis subsp. barguzinensis</name>
    <dbReference type="NCBI Taxonomy" id="441209"/>
    <lineage>
        <taxon>Bacteria</taxon>
        <taxon>Pseudomonadati</taxon>
        <taxon>Pseudomonadota</taxon>
        <taxon>Alphaproteobacteria</taxon>
        <taxon>Rhodobacterales</taxon>
        <taxon>Paracoccaceae</taxon>
        <taxon>Roseinatronobacter</taxon>
    </lineage>
</organism>
<keyword evidence="2" id="KW-1185">Reference proteome</keyword>
<dbReference type="Proteomes" id="UP000228948">
    <property type="component" value="Chromosome"/>
</dbReference>
<evidence type="ECO:0000313" key="1">
    <source>
        <dbReference type="EMBL" id="ATX65051.1"/>
    </source>
</evidence>
<name>A0A2K8K6H8_9RHOB</name>
<reference evidence="1 2" key="1">
    <citation type="submission" date="2017-11" db="EMBL/GenBank/DDBJ databases">
        <title>Revised Sequence and Annotation of the Rhodobaca barguzinensis strain alga05 Genome.</title>
        <authorList>
            <person name="Kopejtka K."/>
            <person name="Tomasch J.M."/>
            <person name="Bunk B."/>
            <person name="Koblizek M."/>
        </authorList>
    </citation>
    <scope>NUCLEOTIDE SEQUENCE [LARGE SCALE GENOMIC DNA]</scope>
    <source>
        <strain evidence="2">alga05</strain>
    </source>
</reference>
<protein>
    <submittedName>
        <fullName evidence="1">Uncharacterized protein</fullName>
    </submittedName>
</protein>
<evidence type="ECO:0000313" key="2">
    <source>
        <dbReference type="Proteomes" id="UP000228948"/>
    </source>
</evidence>